<proteinExistence type="predicted"/>
<dbReference type="EMBL" id="JAGYPE010000005">
    <property type="protein sequence ID" value="MBS4185320.1"/>
    <property type="molecule type" value="Genomic_DNA"/>
</dbReference>
<accession>A0A942YD23</accession>
<dbReference type="Pfam" id="PF14122">
    <property type="entry name" value="YokU"/>
    <property type="match status" value="1"/>
</dbReference>
<dbReference type="NCBIfam" id="TIGR03831">
    <property type="entry name" value="YgiT_finger"/>
    <property type="match status" value="1"/>
</dbReference>
<reference evidence="1" key="1">
    <citation type="submission" date="2021-05" db="EMBL/GenBank/DDBJ databases">
        <title>Novel Bacillus species.</title>
        <authorList>
            <person name="Liu G."/>
        </authorList>
    </citation>
    <scope>NUCLEOTIDE SEQUENCE</scope>
    <source>
        <strain evidence="1 3">FJAT-50051</strain>
    </source>
</reference>
<dbReference type="RefSeq" id="WP_213145325.1">
    <property type="nucleotide sequence ID" value="NZ_JAGYPE020000049.1"/>
</dbReference>
<sequence length="93" mass="10695">MVLVCEWCSSENVKSVSSTVYWELPDGSRAIEITETPAFDCPDCSMVYQSEATIKEIEDQLFLIDSKKVGKIITFKELMSIPRLLKRNYFDFS</sequence>
<keyword evidence="3" id="KW-1185">Reference proteome</keyword>
<comment type="caution">
    <text evidence="1">The sequence shown here is derived from an EMBL/GenBank/DDBJ whole genome shotgun (WGS) entry which is preliminary data.</text>
</comment>
<protein>
    <submittedName>
        <fullName evidence="1">YokU family protein</fullName>
    </submittedName>
</protein>
<dbReference type="InterPro" id="IPR022453">
    <property type="entry name" value="Znf_MqsA-type"/>
</dbReference>
<evidence type="ECO:0000313" key="2">
    <source>
        <dbReference type="EMBL" id="MCH6268120.1"/>
    </source>
</evidence>
<evidence type="ECO:0000313" key="1">
    <source>
        <dbReference type="EMBL" id="MBS4185320.1"/>
    </source>
</evidence>
<evidence type="ECO:0000313" key="3">
    <source>
        <dbReference type="Proteomes" id="UP000677265"/>
    </source>
</evidence>
<dbReference type="InterPro" id="IPR022451">
    <property type="entry name" value="CHP03829_YokU"/>
</dbReference>
<dbReference type="AlphaFoldDB" id="A0A942YD23"/>
<name>A0A942YD23_9BACI</name>
<dbReference type="CDD" id="cd12870">
    <property type="entry name" value="MqsA"/>
    <property type="match status" value="1"/>
</dbReference>
<dbReference type="NCBIfam" id="TIGR03829">
    <property type="entry name" value="YokU_near_AblA"/>
    <property type="match status" value="1"/>
</dbReference>
<gene>
    <name evidence="2" type="ORF">KHB02_021560</name>
    <name evidence="1" type="ORF">KHB02_28450</name>
</gene>
<dbReference type="Proteomes" id="UP000677265">
    <property type="component" value="Unassembled WGS sequence"/>
</dbReference>
<dbReference type="EMBL" id="JAGYPE020000049">
    <property type="protein sequence ID" value="MCH6268120.1"/>
    <property type="molecule type" value="Genomic_DNA"/>
</dbReference>
<organism evidence="1">
    <name type="scientific">Neobacillus citreus</name>
    <dbReference type="NCBI Taxonomy" id="2833578"/>
    <lineage>
        <taxon>Bacteria</taxon>
        <taxon>Bacillati</taxon>
        <taxon>Bacillota</taxon>
        <taxon>Bacilli</taxon>
        <taxon>Bacillales</taxon>
        <taxon>Bacillaceae</taxon>
        <taxon>Neobacillus</taxon>
    </lineage>
</organism>